<dbReference type="AlphaFoldDB" id="A0A250K4Z9"/>
<gene>
    <name evidence="7" type="ORF">MYMAC_006637</name>
</gene>
<dbReference type="PANTHER" id="PTHR43289">
    <property type="entry name" value="MITOGEN-ACTIVATED PROTEIN KINASE KINASE KINASE 20-RELATED"/>
    <property type="match status" value="1"/>
</dbReference>
<feature type="region of interest" description="Disordered" evidence="5">
    <location>
        <begin position="1"/>
        <end position="25"/>
    </location>
</feature>
<dbReference type="Pfam" id="PF00069">
    <property type="entry name" value="Pkinase"/>
    <property type="match status" value="1"/>
</dbReference>
<dbReference type="EMBL" id="CP022203">
    <property type="protein sequence ID" value="ATB50980.1"/>
    <property type="molecule type" value="Genomic_DNA"/>
</dbReference>
<evidence type="ECO:0000313" key="8">
    <source>
        <dbReference type="Proteomes" id="UP000217343"/>
    </source>
</evidence>
<evidence type="ECO:0000256" key="1">
    <source>
        <dbReference type="ARBA" id="ARBA00022679"/>
    </source>
</evidence>
<name>A0A250K4Z9_9BACT</name>
<dbReference type="RefSeq" id="WP_095961013.1">
    <property type="nucleotide sequence ID" value="NZ_CP022203.1"/>
</dbReference>
<feature type="domain" description="Protein kinase" evidence="6">
    <location>
        <begin position="37"/>
        <end position="334"/>
    </location>
</feature>
<keyword evidence="3 7" id="KW-0418">Kinase</keyword>
<evidence type="ECO:0000256" key="2">
    <source>
        <dbReference type="ARBA" id="ARBA00022741"/>
    </source>
</evidence>
<dbReference type="SUPFAM" id="SSF56112">
    <property type="entry name" value="Protein kinase-like (PK-like)"/>
    <property type="match status" value="1"/>
</dbReference>
<keyword evidence="4" id="KW-0067">ATP-binding</keyword>
<feature type="compositionally biased region" description="Basic and acidic residues" evidence="5">
    <location>
        <begin position="12"/>
        <end position="25"/>
    </location>
</feature>
<dbReference type="Gene3D" id="1.10.510.10">
    <property type="entry name" value="Transferase(Phosphotransferase) domain 1"/>
    <property type="match status" value="1"/>
</dbReference>
<dbReference type="CDD" id="cd14014">
    <property type="entry name" value="STKc_PknB_like"/>
    <property type="match status" value="1"/>
</dbReference>
<evidence type="ECO:0000259" key="6">
    <source>
        <dbReference type="PROSITE" id="PS50011"/>
    </source>
</evidence>
<dbReference type="Proteomes" id="UP000217343">
    <property type="component" value="Chromosome"/>
</dbReference>
<protein>
    <submittedName>
        <fullName evidence="7">Serine/threonine protein kinase</fullName>
    </submittedName>
</protein>
<dbReference type="KEGG" id="mmas:MYMAC_006637"/>
<dbReference type="Gene3D" id="3.30.200.20">
    <property type="entry name" value="Phosphorylase Kinase, domain 1"/>
    <property type="match status" value="1"/>
</dbReference>
<dbReference type="GO" id="GO:0005524">
    <property type="term" value="F:ATP binding"/>
    <property type="evidence" value="ECO:0007669"/>
    <property type="project" value="UniProtKB-KW"/>
</dbReference>
<evidence type="ECO:0000256" key="5">
    <source>
        <dbReference type="SAM" id="MobiDB-lite"/>
    </source>
</evidence>
<dbReference type="InterPro" id="IPR011009">
    <property type="entry name" value="Kinase-like_dom_sf"/>
</dbReference>
<evidence type="ECO:0000256" key="4">
    <source>
        <dbReference type="ARBA" id="ARBA00022840"/>
    </source>
</evidence>
<dbReference type="PANTHER" id="PTHR43289:SF6">
    <property type="entry name" value="SERINE_THREONINE-PROTEIN KINASE NEKL-3"/>
    <property type="match status" value="1"/>
</dbReference>
<keyword evidence="2" id="KW-0547">Nucleotide-binding</keyword>
<dbReference type="InterPro" id="IPR000719">
    <property type="entry name" value="Prot_kinase_dom"/>
</dbReference>
<evidence type="ECO:0000313" key="7">
    <source>
        <dbReference type="EMBL" id="ATB50980.1"/>
    </source>
</evidence>
<sequence length="397" mass="44052">MPTHPSQLRSHLITEEERARAHPERRPTLFQVADTRYVYVRTLDTRPNGEVLMLAERQERHGLSGPVLIRRVRSPATFERRQRLVEEVQLAYRLNHAAIARVHLFTVQSGKPYVIMEYVDGPTLDAVLSLMALRRQPVSTAFALYVGAEVADALAYAHRLEDDQGARLGLVHRDVSPRNVSVGLGGEVKLTHFGAAYTHLAGREETRGGLRKGDAAYTSPEYLSCLPLTPAADLFSLGLVLLELATGRHLFHDALETPAKPPPSRHRAPVEEEPSLPLTHLMMLMDAFTPDDVEEATSGLPEGFRAVLGKALRKPAAERYATAEDMRDALRECLVQAQESIGGRPYGRKEAAEELARLITDASQHRDEAEPGDERFFSSKLEAHELGAARFGETTEP</sequence>
<keyword evidence="8" id="KW-1185">Reference proteome</keyword>
<proteinExistence type="predicted"/>
<keyword evidence="7" id="KW-0723">Serine/threonine-protein kinase</keyword>
<evidence type="ECO:0000256" key="3">
    <source>
        <dbReference type="ARBA" id="ARBA00022777"/>
    </source>
</evidence>
<dbReference type="GO" id="GO:0004674">
    <property type="term" value="F:protein serine/threonine kinase activity"/>
    <property type="evidence" value="ECO:0007669"/>
    <property type="project" value="UniProtKB-KW"/>
</dbReference>
<keyword evidence="1" id="KW-0808">Transferase</keyword>
<organism evidence="7 8">
    <name type="scientific">Corallococcus macrosporus DSM 14697</name>
    <dbReference type="NCBI Taxonomy" id="1189310"/>
    <lineage>
        <taxon>Bacteria</taxon>
        <taxon>Pseudomonadati</taxon>
        <taxon>Myxococcota</taxon>
        <taxon>Myxococcia</taxon>
        <taxon>Myxococcales</taxon>
        <taxon>Cystobacterineae</taxon>
        <taxon>Myxococcaceae</taxon>
        <taxon>Corallococcus</taxon>
    </lineage>
</organism>
<dbReference type="PROSITE" id="PS50011">
    <property type="entry name" value="PROTEIN_KINASE_DOM"/>
    <property type="match status" value="1"/>
</dbReference>
<dbReference type="OrthoDB" id="5521996at2"/>
<accession>A0A250K4Z9</accession>
<reference evidence="7 8" key="1">
    <citation type="submission" date="2017-06" db="EMBL/GenBank/DDBJ databases">
        <title>Sequencing and comparative analysis of myxobacterial genomes.</title>
        <authorList>
            <person name="Rupp O."/>
            <person name="Goesmann A."/>
            <person name="Sogaard-Andersen L."/>
        </authorList>
    </citation>
    <scope>NUCLEOTIDE SEQUENCE [LARGE SCALE GENOMIC DNA]</scope>
    <source>
        <strain evidence="7 8">DSM 14697</strain>
    </source>
</reference>